<keyword evidence="1" id="KW-1133">Transmembrane helix</keyword>
<evidence type="ECO:0000313" key="2">
    <source>
        <dbReference type="EMBL" id="SOB52154.1"/>
    </source>
</evidence>
<feature type="transmembrane region" description="Helical" evidence="1">
    <location>
        <begin position="12"/>
        <end position="34"/>
    </location>
</feature>
<dbReference type="Proteomes" id="UP000219564">
    <property type="component" value="Unassembled WGS sequence"/>
</dbReference>
<evidence type="ECO:0000256" key="1">
    <source>
        <dbReference type="SAM" id="Phobius"/>
    </source>
</evidence>
<name>A0AAX2H7F9_9PSED</name>
<sequence>MLKSTPTTKNPLTVIAIFSILTQASASVSLPYINKENQEIYVWFLVAFPIALVILFFITLNFNNKRLYSPSDFSNEENFLESNIHAIQPGKECHDSLPARSKSAPNKITDHPDIRFSFCTPHNLILLPQSQTHAQQAHLKQSAKKTLTEAGKRHKEMDSAKHKTFRRAITEGLHVANLTRSDKHLMNKHELEEVLSLIYETMTSARNSADKNKVLILLINSHVNALINKHPLPPLIYKKFQLWETTTIFTYNTETDALSTTY</sequence>
<reference evidence="2 3" key="1">
    <citation type="submission" date="2017-08" db="EMBL/GenBank/DDBJ databases">
        <authorList>
            <person name="Chaillou S."/>
        </authorList>
    </citation>
    <scope>NUCLEOTIDE SEQUENCE [LARGE SCALE GENOMIC DNA]</scope>
    <source>
        <strain evidence="2 3">MFPA15A1205</strain>
    </source>
</reference>
<dbReference type="RefSeq" id="WP_097191766.1">
    <property type="nucleotide sequence ID" value="NZ_OBKZ01000015.1"/>
</dbReference>
<feature type="transmembrane region" description="Helical" evidence="1">
    <location>
        <begin position="40"/>
        <end position="60"/>
    </location>
</feature>
<keyword evidence="1" id="KW-0472">Membrane</keyword>
<accession>A0AAX2H7F9</accession>
<gene>
    <name evidence="2" type="ORF">PLUA15_220202</name>
</gene>
<evidence type="ECO:0000313" key="3">
    <source>
        <dbReference type="Proteomes" id="UP000219564"/>
    </source>
</evidence>
<comment type="caution">
    <text evidence="2">The sequence shown here is derived from an EMBL/GenBank/DDBJ whole genome shotgun (WGS) entry which is preliminary data.</text>
</comment>
<organism evidence="2 3">
    <name type="scientific">Pseudomonas lundensis</name>
    <dbReference type="NCBI Taxonomy" id="86185"/>
    <lineage>
        <taxon>Bacteria</taxon>
        <taxon>Pseudomonadati</taxon>
        <taxon>Pseudomonadota</taxon>
        <taxon>Gammaproteobacteria</taxon>
        <taxon>Pseudomonadales</taxon>
        <taxon>Pseudomonadaceae</taxon>
        <taxon>Pseudomonas</taxon>
    </lineage>
</organism>
<protein>
    <submittedName>
        <fullName evidence="2">Uncharacterized protein</fullName>
    </submittedName>
</protein>
<proteinExistence type="predicted"/>
<dbReference type="AlphaFoldDB" id="A0AAX2H7F9"/>
<keyword evidence="1" id="KW-0812">Transmembrane</keyword>
<dbReference type="EMBL" id="OBKZ01000015">
    <property type="protein sequence ID" value="SOB52154.1"/>
    <property type="molecule type" value="Genomic_DNA"/>
</dbReference>